<evidence type="ECO:0000313" key="5">
    <source>
        <dbReference type="Proteomes" id="UP000288725"/>
    </source>
</evidence>
<dbReference type="Gene3D" id="3.40.50.150">
    <property type="entry name" value="Vaccinia Virus protein VP39"/>
    <property type="match status" value="1"/>
</dbReference>
<dbReference type="PANTHER" id="PTHR13393:SF0">
    <property type="entry name" value="RNA N6-ADENOSINE-METHYLTRANSFERASE METTL16"/>
    <property type="match status" value="1"/>
</dbReference>
<dbReference type="Proteomes" id="UP000288725">
    <property type="component" value="Chromosome 6"/>
</dbReference>
<keyword evidence="1" id="KW-0489">Methyltransferase</keyword>
<protein>
    <recommendedName>
        <fullName evidence="6">DUF890 domain-containing protein</fullName>
    </recommendedName>
</protein>
<dbReference type="GO" id="GO:0005634">
    <property type="term" value="C:nucleus"/>
    <property type="evidence" value="ECO:0007669"/>
    <property type="project" value="TreeGrafter"/>
</dbReference>
<evidence type="ECO:0008006" key="6">
    <source>
        <dbReference type="Google" id="ProtNLM"/>
    </source>
</evidence>
<accession>A0A444RMB1</accession>
<organism evidence="4 5">
    <name type="scientific">Verticillium dahliae</name>
    <name type="common">Verticillium wilt</name>
    <dbReference type="NCBI Taxonomy" id="27337"/>
    <lineage>
        <taxon>Eukaryota</taxon>
        <taxon>Fungi</taxon>
        <taxon>Dikarya</taxon>
        <taxon>Ascomycota</taxon>
        <taxon>Pezizomycotina</taxon>
        <taxon>Sordariomycetes</taxon>
        <taxon>Hypocreomycetidae</taxon>
        <taxon>Glomerellales</taxon>
        <taxon>Plectosphaerellaceae</taxon>
        <taxon>Verticillium</taxon>
    </lineage>
</organism>
<gene>
    <name evidence="4" type="ORF">VDGE_08081</name>
</gene>
<dbReference type="InterPro" id="IPR010286">
    <property type="entry name" value="METTL16/RlmF"/>
</dbReference>
<dbReference type="GO" id="GO:0008168">
    <property type="term" value="F:methyltransferase activity"/>
    <property type="evidence" value="ECO:0007669"/>
    <property type="project" value="UniProtKB-KW"/>
</dbReference>
<dbReference type="CDD" id="cd02440">
    <property type="entry name" value="AdoMet_MTases"/>
    <property type="match status" value="1"/>
</dbReference>
<name>A0A444RMB1_VERDA</name>
<reference evidence="4 5" key="1">
    <citation type="submission" date="2018-12" db="EMBL/GenBank/DDBJ databases">
        <title>Genome of Verticillium dahliae isolate Getta Getta.</title>
        <authorList>
            <person name="Gardiner D.M."/>
        </authorList>
    </citation>
    <scope>NUCLEOTIDE SEQUENCE [LARGE SCALE GENOMIC DNA]</scope>
    <source>
        <strain evidence="4 5">Getta Getta</strain>
    </source>
</reference>
<dbReference type="SUPFAM" id="SSF53335">
    <property type="entry name" value="S-adenosyl-L-methionine-dependent methyltransferases"/>
    <property type="match status" value="1"/>
</dbReference>
<dbReference type="AlphaFoldDB" id="A0A444RMB1"/>
<dbReference type="EMBL" id="RSDZ01000144">
    <property type="protein sequence ID" value="RXG42234.1"/>
    <property type="molecule type" value="Genomic_DNA"/>
</dbReference>
<feature type="transmembrane region" description="Helical" evidence="3">
    <location>
        <begin position="61"/>
        <end position="94"/>
    </location>
</feature>
<dbReference type="GO" id="GO:0070475">
    <property type="term" value="P:rRNA base methylation"/>
    <property type="evidence" value="ECO:0007669"/>
    <property type="project" value="TreeGrafter"/>
</dbReference>
<feature type="transmembrane region" description="Helical" evidence="3">
    <location>
        <begin position="106"/>
        <end position="126"/>
    </location>
</feature>
<dbReference type="Pfam" id="PF05971">
    <property type="entry name" value="Methyltransf_10"/>
    <property type="match status" value="1"/>
</dbReference>
<evidence type="ECO:0000313" key="4">
    <source>
        <dbReference type="EMBL" id="RXG42234.1"/>
    </source>
</evidence>
<sequence>MIIPSPAASCTTGHVLMARSPAWLFPGCHPDPVALSTSHPLQQIWSSPTEWYSEPHIVATFMIWVATFAMASIVVLGVAFGFVGFSAGVAVAAFQSYMYNGYAPSGGILSTMASITMLGVVLPWGLGVASVQLGREDPEFGLLLRSGNLDFNNPAAVMQLTKTLLKIDYGLKIELPHDRLCPPVPVRHNYILWLKELIDGSSYAERGRKVTGLDIGTGASCIYPLLACQQRNWSFIATDVDPKSLSFAKKNIELNHVQHRIQVISRQSSDPLIPAHPATVDFTMTNPPFYESDADLLASAKQKSRPPLSACTGAAVEMVTPGGEVAFVTRILEESLTLRDAIQWYTSMLGKQTSLETIVEKLREYGINNYAVTEFVQGNKTRRWAVAWSFAPMRPSAHASRGMKADKWKRYFPPSTEVEILTIPLDVGVGAVAERVDSLMTSLELLSFGLSTLDQEDHVEEHIWAAPIAHKECGCFLGDLRDDGWTIHLDIHTGRDRIVDGRLNSSNPLLMA</sequence>
<comment type="caution">
    <text evidence="4">The sequence shown here is derived from an EMBL/GenBank/DDBJ whole genome shotgun (WGS) entry which is preliminary data.</text>
</comment>
<keyword evidence="3" id="KW-0472">Membrane</keyword>
<dbReference type="InterPro" id="IPR029063">
    <property type="entry name" value="SAM-dependent_MTases_sf"/>
</dbReference>
<evidence type="ECO:0000256" key="3">
    <source>
        <dbReference type="SAM" id="Phobius"/>
    </source>
</evidence>
<proteinExistence type="predicted"/>
<keyword evidence="3" id="KW-0812">Transmembrane</keyword>
<evidence type="ECO:0000256" key="1">
    <source>
        <dbReference type="ARBA" id="ARBA00022603"/>
    </source>
</evidence>
<dbReference type="PANTHER" id="PTHR13393">
    <property type="entry name" value="SAM-DEPENDENT METHYLTRANSFERASE"/>
    <property type="match status" value="1"/>
</dbReference>
<evidence type="ECO:0000256" key="2">
    <source>
        <dbReference type="ARBA" id="ARBA00022679"/>
    </source>
</evidence>
<keyword evidence="3" id="KW-1133">Transmembrane helix</keyword>
<keyword evidence="2" id="KW-0808">Transferase</keyword>